<evidence type="ECO:0000313" key="12">
    <source>
        <dbReference type="Proteomes" id="UP000677349"/>
    </source>
</evidence>
<dbReference type="InterPro" id="IPR043502">
    <property type="entry name" value="DNA/RNA_pol_sf"/>
</dbReference>
<feature type="domain" description="RdRp catalytic" evidence="10">
    <location>
        <begin position="300"/>
        <end position="442"/>
    </location>
</feature>
<dbReference type="EMBL" id="BK014091">
    <property type="protein sequence ID" value="DAD52395.1"/>
    <property type="molecule type" value="Genomic_RNA"/>
</dbReference>
<dbReference type="KEGG" id="vg:80401180"/>
<dbReference type="GO" id="GO:0000166">
    <property type="term" value="F:nucleotide binding"/>
    <property type="evidence" value="ECO:0007669"/>
    <property type="project" value="UniProtKB-KW"/>
</dbReference>
<keyword evidence="5" id="KW-0547">Nucleotide-binding</keyword>
<accession>A0A8S5L4D7</accession>
<sequence length="598" mass="67442">MKSLIRVDSSTKSPHVQVLRSLLEDLQRFLPSVEGLQRDLVTLEARFEHEGLGFLSDALCTLGKALDRGLSTGTFTCPPGFARKMKIPRLLSGVFCKVFDPITGKLLEDCTLEVSLLRQLLFFWRKYPTTPEREEILAKKAVGTFTSCDNEVQELAPFRREHLTRVSSLVLPTLDLWEFLPGKHGPGAVVEGCSSNQKWVEWLPYLVDLDTRLESIGYDLSYGLIAEDNLVPYVDNTKLSEVAKLVTVPKTYSSLRTITVEPLINQFVQQALNEHLRKEITRCRVLKNSLTLTDQRPNQRLALAGSRTGDWVTIDLSSASDRLSTHLVESCFANRPRYLSALMGCRTREVKVGETHLPLKKYAGQGNATTFPVQSVVYTLICLAAMTEVGEELTLRKLAALAKHVRVYGDDIIVKREHYLGVATWLEECGMKINHNKTFSLGRFRESCGVDAFRGTTVTPVYMRFEPEHISTDASSLASAVSCSNQLWMGGMYSTADCIKKLVDRVVTLPLVPQNSSGLGYHTRKDVATYHRWSRSLHRWETLTYVQVPLRRPDVLSGVPALMKYFHSPSSGEFDTKHLESSVRRFTSKLRKRWVPAR</sequence>
<evidence type="ECO:0000256" key="1">
    <source>
        <dbReference type="ARBA" id="ARBA00012494"/>
    </source>
</evidence>
<comment type="cofactor">
    <cofactor evidence="9">
        <name>Mg(2+)</name>
        <dbReference type="ChEBI" id="CHEBI:18420"/>
    </cofactor>
    <text evidence="9">Binds 2 Mg(2+) per subunit.</text>
</comment>
<dbReference type="GO" id="GO:0039694">
    <property type="term" value="P:viral RNA genome replication"/>
    <property type="evidence" value="ECO:0007669"/>
    <property type="project" value="InterPro"/>
</dbReference>
<keyword evidence="6" id="KW-0693">Viral RNA replication</keyword>
<evidence type="ECO:0000256" key="9">
    <source>
        <dbReference type="PIRSR" id="PIRSR605093-1"/>
    </source>
</evidence>
<feature type="binding site" evidence="9">
    <location>
        <position position="411"/>
    </location>
    <ligand>
        <name>Mg(2+)</name>
        <dbReference type="ChEBI" id="CHEBI:18420"/>
        <label>2</label>
    </ligand>
</feature>
<dbReference type="GO" id="GO:0003968">
    <property type="term" value="F:RNA-directed RNA polymerase activity"/>
    <property type="evidence" value="ECO:0007669"/>
    <property type="project" value="UniProtKB-KW"/>
</dbReference>
<name>A0A8S5L4D7_9VIRU</name>
<dbReference type="SUPFAM" id="SSF56672">
    <property type="entry name" value="DNA/RNA polymerases"/>
    <property type="match status" value="1"/>
</dbReference>
<dbReference type="PROSITE" id="PS50522">
    <property type="entry name" value="RDRP_PHAGE"/>
    <property type="match status" value="1"/>
</dbReference>
<dbReference type="GeneID" id="80401180"/>
<feature type="binding site" evidence="9">
    <location>
        <position position="410"/>
    </location>
    <ligand>
        <name>Mg(2+)</name>
        <dbReference type="ChEBI" id="CHEBI:18420"/>
        <label>2</label>
    </ligand>
</feature>
<dbReference type="EC" id="2.7.7.48" evidence="1"/>
<dbReference type="RefSeq" id="YP_010771473.1">
    <property type="nucleotide sequence ID" value="NC_074577.1"/>
</dbReference>
<dbReference type="InterPro" id="IPR007096">
    <property type="entry name" value="RNA-dir_Rpol_cat_phage"/>
</dbReference>
<keyword evidence="4" id="KW-0548">Nucleotidyltransferase</keyword>
<keyword evidence="3" id="KW-0808">Transferase</keyword>
<evidence type="ECO:0000259" key="10">
    <source>
        <dbReference type="PROSITE" id="PS50522"/>
    </source>
</evidence>
<keyword evidence="2 11" id="KW-0696">RNA-directed RNA polymerase</keyword>
<evidence type="ECO:0000256" key="5">
    <source>
        <dbReference type="ARBA" id="ARBA00022741"/>
    </source>
</evidence>
<keyword evidence="9" id="KW-0479">Metal-binding</keyword>
<evidence type="ECO:0000256" key="4">
    <source>
        <dbReference type="ARBA" id="ARBA00022695"/>
    </source>
</evidence>
<protein>
    <recommendedName>
        <fullName evidence="1">RNA-directed RNA polymerase</fullName>
        <ecNumber evidence="1">2.7.7.48</ecNumber>
    </recommendedName>
    <alternativeName>
        <fullName evidence="7">RNA replicase beta chain</fullName>
    </alternativeName>
</protein>
<evidence type="ECO:0000313" key="11">
    <source>
        <dbReference type="EMBL" id="DAD52395.1"/>
    </source>
</evidence>
<dbReference type="InterPro" id="IPR005093">
    <property type="entry name" value="RNArep_beta"/>
</dbReference>
<proteinExistence type="predicted"/>
<gene>
    <name evidence="11" type="primary">SRR5466725_21_4</name>
</gene>
<evidence type="ECO:0000256" key="7">
    <source>
        <dbReference type="ARBA" id="ARBA00030248"/>
    </source>
</evidence>
<evidence type="ECO:0000256" key="6">
    <source>
        <dbReference type="ARBA" id="ARBA00022953"/>
    </source>
</evidence>
<evidence type="ECO:0000256" key="3">
    <source>
        <dbReference type="ARBA" id="ARBA00022679"/>
    </source>
</evidence>
<organism evidence="11 12">
    <name type="scientific">ssRNA phage SRR5466725_21</name>
    <dbReference type="NCBI Taxonomy" id="2786420"/>
    <lineage>
        <taxon>Viruses</taxon>
        <taxon>Riboviria</taxon>
        <taxon>Orthornavirae</taxon>
        <taxon>Lenarviricota</taxon>
        <taxon>Leviviricetes</taxon>
        <taxon>Timlovirales</taxon>
        <taxon>Steitzviridae</taxon>
        <taxon>Fluruvirus</taxon>
        <taxon>Fluruvirus limivicinum</taxon>
    </lineage>
</organism>
<keyword evidence="12" id="KW-1185">Reference proteome</keyword>
<dbReference type="Pfam" id="PF03431">
    <property type="entry name" value="RNA_replicase_B"/>
    <property type="match status" value="1"/>
</dbReference>
<keyword evidence="9" id="KW-0460">Magnesium</keyword>
<reference evidence="11" key="1">
    <citation type="submission" date="2020-09" db="EMBL/GenBank/DDBJ databases">
        <title>Leviviricetes taxonomy.</title>
        <authorList>
            <person name="Stockdale S.R."/>
            <person name="Callanan J."/>
            <person name="Adriaenssens E.M."/>
            <person name="Kuhn J.H."/>
            <person name="Rumnieks J."/>
            <person name="Shkoporov A."/>
            <person name="Draper L.A."/>
            <person name="Ross P."/>
            <person name="Hill C."/>
        </authorList>
    </citation>
    <scope>NUCLEOTIDE SEQUENCE</scope>
</reference>
<evidence type="ECO:0000256" key="8">
    <source>
        <dbReference type="ARBA" id="ARBA00048744"/>
    </source>
</evidence>
<comment type="catalytic activity">
    <reaction evidence="8">
        <text>RNA(n) + a ribonucleoside 5'-triphosphate = RNA(n+1) + diphosphate</text>
        <dbReference type="Rhea" id="RHEA:21248"/>
        <dbReference type="Rhea" id="RHEA-COMP:14527"/>
        <dbReference type="Rhea" id="RHEA-COMP:17342"/>
        <dbReference type="ChEBI" id="CHEBI:33019"/>
        <dbReference type="ChEBI" id="CHEBI:61557"/>
        <dbReference type="ChEBI" id="CHEBI:140395"/>
        <dbReference type="EC" id="2.7.7.48"/>
    </reaction>
</comment>
<dbReference type="GO" id="GO:0046872">
    <property type="term" value="F:metal ion binding"/>
    <property type="evidence" value="ECO:0007669"/>
    <property type="project" value="UniProtKB-KW"/>
</dbReference>
<dbReference type="Proteomes" id="UP000677349">
    <property type="component" value="Segment"/>
</dbReference>
<evidence type="ECO:0000256" key="2">
    <source>
        <dbReference type="ARBA" id="ARBA00022484"/>
    </source>
</evidence>
<feature type="binding site" evidence="9">
    <location>
        <position position="315"/>
    </location>
    <ligand>
        <name>Mg(2+)</name>
        <dbReference type="ChEBI" id="CHEBI:18420"/>
        <label>2</label>
    </ligand>
</feature>